<accession>A0A0A0M8Z7</accession>
<dbReference type="InterPro" id="IPR051202">
    <property type="entry name" value="Peptidase_C40"/>
</dbReference>
<evidence type="ECO:0000256" key="4">
    <source>
        <dbReference type="ARBA" id="ARBA00022807"/>
    </source>
</evidence>
<proteinExistence type="inferred from homology"/>
<evidence type="ECO:0000313" key="6">
    <source>
        <dbReference type="EMBL" id="KGO99483.1"/>
    </source>
</evidence>
<keyword evidence="7" id="KW-1185">Reference proteome</keyword>
<protein>
    <submittedName>
        <fullName evidence="6">Glycoside hydrolase</fullName>
    </submittedName>
</protein>
<dbReference type="PROSITE" id="PS51935">
    <property type="entry name" value="NLPC_P60"/>
    <property type="match status" value="1"/>
</dbReference>
<keyword evidence="2" id="KW-0645">Protease</keyword>
<keyword evidence="4" id="KW-0788">Thiol protease</keyword>
<dbReference type="Proteomes" id="UP000030003">
    <property type="component" value="Unassembled WGS sequence"/>
</dbReference>
<dbReference type="Pfam" id="PF00877">
    <property type="entry name" value="NLPC_P60"/>
    <property type="match status" value="1"/>
</dbReference>
<reference evidence="6 7" key="1">
    <citation type="submission" date="2013-08" db="EMBL/GenBank/DDBJ databases">
        <title>Genomic analysis of Lysobacter defluvii.</title>
        <authorList>
            <person name="Wang Q."/>
            <person name="Wang G."/>
        </authorList>
    </citation>
    <scope>NUCLEOTIDE SEQUENCE [LARGE SCALE GENOMIC DNA]</scope>
    <source>
        <strain evidence="6 7">IMMIB APB-9</strain>
    </source>
</reference>
<evidence type="ECO:0000259" key="5">
    <source>
        <dbReference type="PROSITE" id="PS51935"/>
    </source>
</evidence>
<dbReference type="AlphaFoldDB" id="A0A0A0M8Z7"/>
<organism evidence="6 7">
    <name type="scientific">Lysobacter defluvii IMMIB APB-9 = DSM 18482</name>
    <dbReference type="NCBI Taxonomy" id="1385515"/>
    <lineage>
        <taxon>Bacteria</taxon>
        <taxon>Pseudomonadati</taxon>
        <taxon>Pseudomonadota</taxon>
        <taxon>Gammaproteobacteria</taxon>
        <taxon>Lysobacterales</taxon>
        <taxon>Lysobacteraceae</taxon>
        <taxon>Novilysobacter</taxon>
    </lineage>
</organism>
<comment type="caution">
    <text evidence="6">The sequence shown here is derived from an EMBL/GenBank/DDBJ whole genome shotgun (WGS) entry which is preliminary data.</text>
</comment>
<dbReference type="PANTHER" id="PTHR47053:SF1">
    <property type="entry name" value="MUREIN DD-ENDOPEPTIDASE MEPH-RELATED"/>
    <property type="match status" value="1"/>
</dbReference>
<evidence type="ECO:0000256" key="2">
    <source>
        <dbReference type="ARBA" id="ARBA00022670"/>
    </source>
</evidence>
<dbReference type="InterPro" id="IPR000064">
    <property type="entry name" value="NLP_P60_dom"/>
</dbReference>
<gene>
    <name evidence="6" type="ORF">N791_03325</name>
</gene>
<sequence length="159" mass="16696">MGAVLLAGCGGGGKAVRADAPATQRSWATVAPSDPAAANSVLMRAISLVGTPYRYGGNTPDTGFDCSGLINYVYRDMLDLALPRTTSGLAAVQGPRIAPERLAPGDLVFFGQRGNVTHAGIYVGEGRFVHAPSSGGTVRLDHLDGHYWRDHYSGARRVL</sequence>
<dbReference type="Gene3D" id="3.90.1720.10">
    <property type="entry name" value="endopeptidase domain like (from Nostoc punctiforme)"/>
    <property type="match status" value="1"/>
</dbReference>
<dbReference type="EMBL" id="AVBH01000014">
    <property type="protein sequence ID" value="KGO99483.1"/>
    <property type="molecule type" value="Genomic_DNA"/>
</dbReference>
<dbReference type="PANTHER" id="PTHR47053">
    <property type="entry name" value="MUREIN DD-ENDOPEPTIDASE MEPH-RELATED"/>
    <property type="match status" value="1"/>
</dbReference>
<evidence type="ECO:0000256" key="1">
    <source>
        <dbReference type="ARBA" id="ARBA00007074"/>
    </source>
</evidence>
<evidence type="ECO:0000256" key="3">
    <source>
        <dbReference type="ARBA" id="ARBA00022801"/>
    </source>
</evidence>
<dbReference type="STRING" id="1385515.GCA_000423325_02162"/>
<dbReference type="InterPro" id="IPR038765">
    <property type="entry name" value="Papain-like_cys_pep_sf"/>
</dbReference>
<name>A0A0A0M8Z7_9GAMM</name>
<comment type="similarity">
    <text evidence="1">Belongs to the peptidase C40 family.</text>
</comment>
<feature type="domain" description="NlpC/P60" evidence="5">
    <location>
        <begin position="35"/>
        <end position="159"/>
    </location>
</feature>
<dbReference type="eggNOG" id="COG0791">
    <property type="taxonomic scope" value="Bacteria"/>
</dbReference>
<dbReference type="GO" id="GO:0008234">
    <property type="term" value="F:cysteine-type peptidase activity"/>
    <property type="evidence" value="ECO:0007669"/>
    <property type="project" value="UniProtKB-KW"/>
</dbReference>
<evidence type="ECO:0000313" key="7">
    <source>
        <dbReference type="Proteomes" id="UP000030003"/>
    </source>
</evidence>
<dbReference type="SUPFAM" id="SSF54001">
    <property type="entry name" value="Cysteine proteinases"/>
    <property type="match status" value="1"/>
</dbReference>
<dbReference type="GO" id="GO:0006508">
    <property type="term" value="P:proteolysis"/>
    <property type="evidence" value="ECO:0007669"/>
    <property type="project" value="UniProtKB-KW"/>
</dbReference>
<keyword evidence="3 6" id="KW-0378">Hydrolase</keyword>